<feature type="transmembrane region" description="Helical" evidence="1">
    <location>
        <begin position="104"/>
        <end position="127"/>
    </location>
</feature>
<dbReference type="Proteomes" id="UP000029857">
    <property type="component" value="Unassembled WGS sequence"/>
</dbReference>
<gene>
    <name evidence="2" type="ORF">LS79_007460</name>
</gene>
<organism evidence="2 3">
    <name type="scientific">Helicobacter bilis</name>
    <dbReference type="NCBI Taxonomy" id="37372"/>
    <lineage>
        <taxon>Bacteria</taxon>
        <taxon>Pseudomonadati</taxon>
        <taxon>Campylobacterota</taxon>
        <taxon>Epsilonproteobacteria</taxon>
        <taxon>Campylobacterales</taxon>
        <taxon>Helicobacteraceae</taxon>
        <taxon>Helicobacter</taxon>
    </lineage>
</organism>
<dbReference type="RefSeq" id="WP_138196224.1">
    <property type="nucleotide sequence ID" value="NZ_CAMCCI010000175.1"/>
</dbReference>
<proteinExistence type="predicted"/>
<dbReference type="EMBL" id="JRPJ02000026">
    <property type="protein sequence ID" value="TLE09709.1"/>
    <property type="molecule type" value="Genomic_DNA"/>
</dbReference>
<comment type="caution">
    <text evidence="2">The sequence shown here is derived from an EMBL/GenBank/DDBJ whole genome shotgun (WGS) entry which is preliminary data.</text>
</comment>
<accession>A0A4U8U847</accession>
<feature type="transmembrane region" description="Helical" evidence="1">
    <location>
        <begin position="81"/>
        <end position="98"/>
    </location>
</feature>
<feature type="transmembrane region" description="Helical" evidence="1">
    <location>
        <begin position="7"/>
        <end position="26"/>
    </location>
</feature>
<feature type="transmembrane region" description="Helical" evidence="1">
    <location>
        <begin position="32"/>
        <end position="54"/>
    </location>
</feature>
<name>A0A4U8U847_9HELI</name>
<evidence type="ECO:0000313" key="2">
    <source>
        <dbReference type="EMBL" id="TLE09709.1"/>
    </source>
</evidence>
<keyword evidence="1" id="KW-0812">Transmembrane</keyword>
<reference evidence="2 3" key="1">
    <citation type="journal article" date="2014" name="Genome Announc.">
        <title>Draft genome sequences of eight enterohepatic helicobacter species isolated from both laboratory and wild rodents.</title>
        <authorList>
            <person name="Sheh A."/>
            <person name="Shen Z."/>
            <person name="Fox J.G."/>
        </authorList>
    </citation>
    <scope>NUCLEOTIDE SEQUENCE [LARGE SCALE GENOMIC DNA]</scope>
    <source>
        <strain evidence="2 3">ATCC 49320</strain>
    </source>
</reference>
<sequence>MRTFFRILYAGWLGFCVLVFILSLSMAYQVSFFGSLFMTFLLAITPYCYFLCIFKIPIDFEVWCIHHNHNMNDFILFFKKYWLYYIFPLLFLVSVLLLKIDLSLLLFLLPFIWLYIILFKKTICFIVDKIRGVMLAKMKGYNERQISMG</sequence>
<protein>
    <submittedName>
        <fullName evidence="2">Uncharacterized protein</fullName>
    </submittedName>
</protein>
<dbReference type="AlphaFoldDB" id="A0A4U8U847"/>
<evidence type="ECO:0000256" key="1">
    <source>
        <dbReference type="SAM" id="Phobius"/>
    </source>
</evidence>
<evidence type="ECO:0000313" key="3">
    <source>
        <dbReference type="Proteomes" id="UP000029857"/>
    </source>
</evidence>
<keyword evidence="1" id="KW-1133">Transmembrane helix</keyword>
<keyword evidence="1" id="KW-0472">Membrane</keyword>